<dbReference type="GO" id="GO:0008652">
    <property type="term" value="P:amino acid biosynthetic process"/>
    <property type="evidence" value="ECO:0007669"/>
    <property type="project" value="UniProtKB-KW"/>
</dbReference>
<comment type="subunit">
    <text evidence="5">Homodimer.</text>
</comment>
<feature type="binding site" evidence="5">
    <location>
        <position position="241"/>
    </location>
    <ligand>
        <name>3-dehydroquinate</name>
        <dbReference type="ChEBI" id="CHEBI:32364"/>
    </ligand>
</feature>
<keyword evidence="7" id="KW-1185">Reference proteome</keyword>
<dbReference type="AlphaFoldDB" id="A0A3A9KCQ1"/>
<dbReference type="InterPro" id="IPR001381">
    <property type="entry name" value="DHquinase_I"/>
</dbReference>
<evidence type="ECO:0000256" key="3">
    <source>
        <dbReference type="ARBA" id="ARBA00023239"/>
    </source>
</evidence>
<feature type="active site" description="Schiff-base intermediate with substrate" evidence="5">
    <location>
        <position position="176"/>
    </location>
</feature>
<comment type="catalytic activity">
    <reaction evidence="1 5">
        <text>3-dehydroquinate = 3-dehydroshikimate + H2O</text>
        <dbReference type="Rhea" id="RHEA:21096"/>
        <dbReference type="ChEBI" id="CHEBI:15377"/>
        <dbReference type="ChEBI" id="CHEBI:16630"/>
        <dbReference type="ChEBI" id="CHEBI:32364"/>
        <dbReference type="EC" id="4.2.1.10"/>
    </reaction>
</comment>
<dbReference type="EMBL" id="PDOE01000002">
    <property type="protein sequence ID" value="RKL68281.1"/>
    <property type="molecule type" value="Genomic_DNA"/>
</dbReference>
<comment type="pathway">
    <text evidence="5">Metabolic intermediate biosynthesis; chorismate biosynthesis; chorismate from D-erythrose 4-phosphate and phosphoenolpyruvate: step 3/7.</text>
</comment>
<dbReference type="InterPro" id="IPR050146">
    <property type="entry name" value="Type-I_3-dehydroquinase"/>
</dbReference>
<dbReference type="Pfam" id="PF01487">
    <property type="entry name" value="DHquinase_I"/>
    <property type="match status" value="1"/>
</dbReference>
<dbReference type="GO" id="GO:0046279">
    <property type="term" value="P:3,4-dihydroxybenzoate biosynthetic process"/>
    <property type="evidence" value="ECO:0007669"/>
    <property type="project" value="TreeGrafter"/>
</dbReference>
<dbReference type="Proteomes" id="UP000281498">
    <property type="component" value="Unassembled WGS sequence"/>
</dbReference>
<dbReference type="UniPathway" id="UPA00053">
    <property type="reaction ID" value="UER00086"/>
</dbReference>
<dbReference type="EC" id="4.2.1.10" evidence="5"/>
<sequence>MIRMNLSKNMLNNEEINKELPSICVPLIGKNLHEIKDEIEFIKSKKPDMIEWRADFFTDLNQEKKVNEVLAAIKQGIPETPVLLTIRSEKEGGQKISLSEDEKLLLFEKVSVNKKIDILDYELVNGEKNIGEVREITKQSGIQLMLSYHNFERTPDQEVLMTKCKVAESFKADLVKISVMSQSKDDVLLVLNVTNEASKTIKIPLVTISMGESGAITRLLGWAFGSTITYAIGAKSSAPGQMPIETLRSAINTMKKSL</sequence>
<feature type="binding site" evidence="5">
    <location>
        <begin position="51"/>
        <end position="53"/>
    </location>
    <ligand>
        <name>3-dehydroquinate</name>
        <dbReference type="ChEBI" id="CHEBI:32364"/>
    </ligand>
</feature>
<evidence type="ECO:0000256" key="4">
    <source>
        <dbReference type="ARBA" id="ARBA00023270"/>
    </source>
</evidence>
<evidence type="ECO:0000313" key="6">
    <source>
        <dbReference type="EMBL" id="RKL68281.1"/>
    </source>
</evidence>
<dbReference type="FunFam" id="3.20.20.70:FF:000047">
    <property type="entry name" value="3-dehydroquinate dehydratase"/>
    <property type="match status" value="1"/>
</dbReference>
<protein>
    <recommendedName>
        <fullName evidence="5">3-dehydroquinate dehydratase</fullName>
        <shortName evidence="5">3-dehydroquinase</shortName>
        <ecNumber evidence="5">4.2.1.10</ecNumber>
    </recommendedName>
    <alternativeName>
        <fullName evidence="5">Type I DHQase</fullName>
    </alternativeName>
    <alternativeName>
        <fullName evidence="5">Type I dehydroquinase</fullName>
        <shortName evidence="5">DHQ1</shortName>
    </alternativeName>
</protein>
<dbReference type="OrthoDB" id="9813659at2"/>
<dbReference type="Gene3D" id="3.20.20.70">
    <property type="entry name" value="Aldolase class I"/>
    <property type="match status" value="1"/>
</dbReference>
<accession>A0A3A9KCQ1</accession>
<keyword evidence="2 5" id="KW-0057">Aromatic amino acid biosynthesis</keyword>
<evidence type="ECO:0000256" key="1">
    <source>
        <dbReference type="ARBA" id="ARBA00001864"/>
    </source>
</evidence>
<dbReference type="CDD" id="cd00502">
    <property type="entry name" value="DHQase_I"/>
    <property type="match status" value="1"/>
</dbReference>
<comment type="caution">
    <text evidence="5">Lacks conserved residue(s) required for the propagation of feature annotation.</text>
</comment>
<dbReference type="NCBIfam" id="TIGR01093">
    <property type="entry name" value="aroD"/>
    <property type="match status" value="1"/>
</dbReference>
<feature type="binding site" evidence="5">
    <location>
        <position position="218"/>
    </location>
    <ligand>
        <name>3-dehydroquinate</name>
        <dbReference type="ChEBI" id="CHEBI:32364"/>
    </ligand>
</feature>
<dbReference type="GO" id="GO:0009073">
    <property type="term" value="P:aromatic amino acid family biosynthetic process"/>
    <property type="evidence" value="ECO:0007669"/>
    <property type="project" value="UniProtKB-KW"/>
</dbReference>
<organism evidence="6 7">
    <name type="scientific">Salipaludibacillus neizhouensis</name>
    <dbReference type="NCBI Taxonomy" id="885475"/>
    <lineage>
        <taxon>Bacteria</taxon>
        <taxon>Bacillati</taxon>
        <taxon>Bacillota</taxon>
        <taxon>Bacilli</taxon>
        <taxon>Bacillales</taxon>
        <taxon>Bacillaceae</taxon>
    </lineage>
</organism>
<feature type="binding site" evidence="5">
    <location>
        <position position="87"/>
    </location>
    <ligand>
        <name>3-dehydroquinate</name>
        <dbReference type="ChEBI" id="CHEBI:32364"/>
    </ligand>
</feature>
<comment type="similarity">
    <text evidence="5">Belongs to the type-I 3-dehydroquinase family.</text>
</comment>
<proteinExistence type="inferred from homology"/>
<feature type="binding site" evidence="5">
    <location>
        <position position="237"/>
    </location>
    <ligand>
        <name>3-dehydroquinate</name>
        <dbReference type="ChEBI" id="CHEBI:32364"/>
    </ligand>
</feature>
<comment type="function">
    <text evidence="5">Involved in the third step of the chorismate pathway, which leads to the biosynthesis of aromatic amino acids. Catalyzes the cis-dehydration of 3-dehydroquinate (DHQ) and introduces the first double bond of the aromatic ring to yield 3-dehydroshikimate.</text>
</comment>
<evidence type="ECO:0000256" key="5">
    <source>
        <dbReference type="HAMAP-Rule" id="MF_00214"/>
    </source>
</evidence>
<dbReference type="PANTHER" id="PTHR43699">
    <property type="entry name" value="3-DEHYDROQUINATE DEHYDRATASE"/>
    <property type="match status" value="1"/>
</dbReference>
<keyword evidence="5" id="KW-0028">Amino-acid biosynthesis</keyword>
<evidence type="ECO:0000313" key="7">
    <source>
        <dbReference type="Proteomes" id="UP000281498"/>
    </source>
</evidence>
<dbReference type="GO" id="GO:0009423">
    <property type="term" value="P:chorismate biosynthetic process"/>
    <property type="evidence" value="ECO:0007669"/>
    <property type="project" value="UniProtKB-UniRule"/>
</dbReference>
<evidence type="ECO:0000256" key="2">
    <source>
        <dbReference type="ARBA" id="ARBA00023141"/>
    </source>
</evidence>
<gene>
    <name evidence="5 6" type="primary">aroD</name>
    <name evidence="6" type="ORF">CR203_07310</name>
</gene>
<keyword evidence="3 5" id="KW-0456">Lyase</keyword>
<dbReference type="HAMAP" id="MF_00214">
    <property type="entry name" value="AroD"/>
    <property type="match status" value="1"/>
</dbReference>
<dbReference type="InterPro" id="IPR013785">
    <property type="entry name" value="Aldolase_TIM"/>
</dbReference>
<dbReference type="SUPFAM" id="SSF51569">
    <property type="entry name" value="Aldolase"/>
    <property type="match status" value="1"/>
</dbReference>
<keyword evidence="4 5" id="KW-0704">Schiff base</keyword>
<dbReference type="GO" id="GO:0003855">
    <property type="term" value="F:3-dehydroquinate dehydratase activity"/>
    <property type="evidence" value="ECO:0007669"/>
    <property type="project" value="UniProtKB-UniRule"/>
</dbReference>
<comment type="caution">
    <text evidence="6">The sequence shown here is derived from an EMBL/GenBank/DDBJ whole genome shotgun (WGS) entry which is preliminary data.</text>
</comment>
<reference evidence="6 7" key="1">
    <citation type="submission" date="2017-10" db="EMBL/GenBank/DDBJ databases">
        <title>Bacillus sp. nov., a halophilic bacterium isolated from a Keqin Lake.</title>
        <authorList>
            <person name="Wang H."/>
        </authorList>
    </citation>
    <scope>NUCLEOTIDE SEQUENCE [LARGE SCALE GENOMIC DNA]</scope>
    <source>
        <strain evidence="6 7">KCTC 13187</strain>
    </source>
</reference>
<dbReference type="PANTHER" id="PTHR43699:SF1">
    <property type="entry name" value="3-DEHYDROQUINATE DEHYDRATASE"/>
    <property type="match status" value="1"/>
</dbReference>
<name>A0A3A9KCQ1_9BACI</name>
<feature type="active site" description="Proton donor/acceptor" evidence="5">
    <location>
        <position position="149"/>
    </location>
</feature>